<evidence type="ECO:0000313" key="2">
    <source>
        <dbReference type="EMBL" id="RUS99477.1"/>
    </source>
</evidence>
<name>A0A433V073_ANAVA</name>
<protein>
    <recommendedName>
        <fullName evidence="4">Heterocyst differentiation protein</fullName>
    </recommendedName>
</protein>
<organism evidence="2 3">
    <name type="scientific">Trichormus variabilis SAG 1403-4b</name>
    <dbReference type="NCBI Taxonomy" id="447716"/>
    <lineage>
        <taxon>Bacteria</taxon>
        <taxon>Bacillati</taxon>
        <taxon>Cyanobacteriota</taxon>
        <taxon>Cyanophyceae</taxon>
        <taxon>Nostocales</taxon>
        <taxon>Nostocaceae</taxon>
        <taxon>Trichormus</taxon>
    </lineage>
</organism>
<dbReference type="Proteomes" id="UP000276103">
    <property type="component" value="Unassembled WGS sequence"/>
</dbReference>
<evidence type="ECO:0000256" key="1">
    <source>
        <dbReference type="SAM" id="Phobius"/>
    </source>
</evidence>
<feature type="transmembrane region" description="Helical" evidence="1">
    <location>
        <begin position="24"/>
        <end position="43"/>
    </location>
</feature>
<reference evidence="2 3" key="1">
    <citation type="journal article" date="2019" name="Genome Biol. Evol.">
        <title>Day and night: Metabolic profiles and evolutionary relationships of six axenic non-marine cyanobacteria.</title>
        <authorList>
            <person name="Will S.E."/>
            <person name="Henke P."/>
            <person name="Boedeker C."/>
            <person name="Huang S."/>
            <person name="Brinkmann H."/>
            <person name="Rohde M."/>
            <person name="Jarek M."/>
            <person name="Friedl T."/>
            <person name="Seufert S."/>
            <person name="Schumacher M."/>
            <person name="Overmann J."/>
            <person name="Neumann-Schaal M."/>
            <person name="Petersen J."/>
        </authorList>
    </citation>
    <scope>NUCLEOTIDE SEQUENCE [LARGE SCALE GENOMIC DNA]</scope>
    <source>
        <strain evidence="2 3">SAG 1403-4b</strain>
    </source>
</reference>
<evidence type="ECO:0000313" key="3">
    <source>
        <dbReference type="Proteomes" id="UP000276103"/>
    </source>
</evidence>
<dbReference type="InterPro" id="IPR049598">
    <property type="entry name" value="HetP-like"/>
</dbReference>
<keyword evidence="1" id="KW-1133">Transmembrane helix</keyword>
<proteinExistence type="predicted"/>
<dbReference type="NCBIfam" id="NF037966">
    <property type="entry name" value="HetP_family"/>
    <property type="match status" value="1"/>
</dbReference>
<sequence length="100" mass="11808">MIQQNFEQNKRLDKIFKHTQFQQIIKAIILGNYSWACVLFLHFSGYDPLEYIPHETYSNLLKENCILGEDNHHDTDEQKVKLSNIKLSWIKSSNSKHSSK</sequence>
<accession>A0A433V073</accession>
<keyword evidence="1" id="KW-0472">Membrane</keyword>
<dbReference type="AlphaFoldDB" id="A0A433V073"/>
<dbReference type="OrthoDB" id="532598at2"/>
<keyword evidence="1" id="KW-0812">Transmembrane</keyword>
<evidence type="ECO:0008006" key="4">
    <source>
        <dbReference type="Google" id="ProtNLM"/>
    </source>
</evidence>
<dbReference type="EMBL" id="RSCM01000001">
    <property type="protein sequence ID" value="RUS99477.1"/>
    <property type="molecule type" value="Genomic_DNA"/>
</dbReference>
<comment type="caution">
    <text evidence="2">The sequence shown here is derived from an EMBL/GenBank/DDBJ whole genome shotgun (WGS) entry which is preliminary data.</text>
</comment>
<gene>
    <name evidence="2" type="ORF">DSM107003_00610</name>
</gene>
<dbReference type="RefSeq" id="WP_127051684.1">
    <property type="nucleotide sequence ID" value="NZ_RSCM01000001.1"/>
</dbReference>
<keyword evidence="3" id="KW-1185">Reference proteome</keyword>